<dbReference type="NCBIfam" id="TIGR03824">
    <property type="entry name" value="FlgM_jcvi"/>
    <property type="match status" value="1"/>
</dbReference>
<dbReference type="SUPFAM" id="SSF101498">
    <property type="entry name" value="Anti-sigma factor FlgM"/>
    <property type="match status" value="1"/>
</dbReference>
<evidence type="ECO:0000256" key="6">
    <source>
        <dbReference type="ARBA" id="ARBA00023163"/>
    </source>
</evidence>
<evidence type="ECO:0000256" key="4">
    <source>
        <dbReference type="ARBA" id="ARBA00022795"/>
    </source>
</evidence>
<evidence type="ECO:0000256" key="1">
    <source>
        <dbReference type="ARBA" id="ARBA00005322"/>
    </source>
</evidence>
<dbReference type="InterPro" id="IPR007412">
    <property type="entry name" value="FlgM"/>
</dbReference>
<evidence type="ECO:0000313" key="10">
    <source>
        <dbReference type="EMBL" id="MBT9431199.1"/>
    </source>
</evidence>
<evidence type="ECO:0000256" key="3">
    <source>
        <dbReference type="ARBA" id="ARBA00022491"/>
    </source>
</evidence>
<comment type="caution">
    <text evidence="10">The sequence shown here is derived from an EMBL/GenBank/DDBJ whole genome shotgun (WGS) entry which is preliminary data.</text>
</comment>
<dbReference type="InterPro" id="IPR031316">
    <property type="entry name" value="FlgM_C"/>
</dbReference>
<evidence type="ECO:0000313" key="11">
    <source>
        <dbReference type="Proteomes" id="UP000811282"/>
    </source>
</evidence>
<comment type="similarity">
    <text evidence="1">Belongs to the FlgM family.</text>
</comment>
<organism evidence="10 11">
    <name type="scientific">Candidatus Sodalis endolongispinus</name>
    <dbReference type="NCBI Taxonomy" id="2812662"/>
    <lineage>
        <taxon>Bacteria</taxon>
        <taxon>Pseudomonadati</taxon>
        <taxon>Pseudomonadota</taxon>
        <taxon>Gammaproteobacteria</taxon>
        <taxon>Enterobacterales</taxon>
        <taxon>Bruguierivoracaceae</taxon>
        <taxon>Sodalis</taxon>
    </lineage>
</organism>
<keyword evidence="4" id="KW-1005">Bacterial flagellum biogenesis</keyword>
<name>A0ABS5Y871_9GAMM</name>
<feature type="domain" description="Anti-sigma-28 factor FlgM C-terminal" evidence="9">
    <location>
        <begin position="42"/>
        <end position="89"/>
    </location>
</feature>
<keyword evidence="6" id="KW-0804">Transcription</keyword>
<proteinExistence type="inferred from homology"/>
<dbReference type="InterPro" id="IPR035890">
    <property type="entry name" value="Anti-sigma-28_factor_FlgM_sf"/>
</dbReference>
<evidence type="ECO:0000256" key="5">
    <source>
        <dbReference type="ARBA" id="ARBA00023015"/>
    </source>
</evidence>
<comment type="function">
    <text evidence="7">Responsible for the coupling of flagellin expression to flagellar assembly by preventing expression of the flagellin genes when a component of the middle class of proteins is defective. It negatively regulates flagellar genes by inhibiting the activity of FliA by directly binding to FliA.</text>
</comment>
<protein>
    <recommendedName>
        <fullName evidence="2">Negative regulator of flagellin synthesis</fullName>
    </recommendedName>
    <alternativeName>
        <fullName evidence="8">Anti-sigma-28 factor</fullName>
    </alternativeName>
</protein>
<keyword evidence="3" id="KW-0678">Repressor</keyword>
<evidence type="ECO:0000259" key="9">
    <source>
        <dbReference type="Pfam" id="PF04316"/>
    </source>
</evidence>
<accession>A0ABS5Y871</accession>
<evidence type="ECO:0000256" key="7">
    <source>
        <dbReference type="ARBA" id="ARBA00024739"/>
    </source>
</evidence>
<keyword evidence="5" id="KW-0805">Transcription regulation</keyword>
<evidence type="ECO:0000256" key="2">
    <source>
        <dbReference type="ARBA" id="ARBA00017823"/>
    </source>
</evidence>
<dbReference type="RefSeq" id="WP_215668355.1">
    <property type="nucleotide sequence ID" value="NZ_JAFJYC010000001.1"/>
</dbReference>
<dbReference type="Proteomes" id="UP000811282">
    <property type="component" value="Unassembled WGS sequence"/>
</dbReference>
<reference evidence="10 11" key="1">
    <citation type="journal article" date="2021" name="Genome Biol. Evol.">
        <title>The evolution of interdependence in a four-way mealybug symbiosis.</title>
        <authorList>
            <person name="Garber A.I."/>
            <person name="Kupper M."/>
            <person name="Laetsch D.R."/>
            <person name="Weldon S.R."/>
            <person name="Ladinsky M.S."/>
            <person name="Bjorkman P.J."/>
            <person name="McCutcheon J.P."/>
        </authorList>
    </citation>
    <scope>NUCLEOTIDE SEQUENCE [LARGE SCALE GENOMIC DNA]</scope>
    <source>
        <strain evidence="10">SOD</strain>
    </source>
</reference>
<sequence>MSIESSRPVQSLAPLQNIDGNTVQAQKNKTAASAGNQDNQSTVSLSDTLDHLQKQDSQDIDVAKVERIKNAIRDGSLTMDSGKIAEALISQAQSMLDD</sequence>
<keyword evidence="11" id="KW-1185">Reference proteome</keyword>
<dbReference type="Pfam" id="PF04316">
    <property type="entry name" value="FlgM"/>
    <property type="match status" value="1"/>
</dbReference>
<dbReference type="EMBL" id="JAFJYC010000001">
    <property type="protein sequence ID" value="MBT9431199.1"/>
    <property type="molecule type" value="Genomic_DNA"/>
</dbReference>
<gene>
    <name evidence="10" type="primary">flgM</name>
    <name evidence="10" type="ORF">JZM24_01740</name>
</gene>
<evidence type="ECO:0000256" key="8">
    <source>
        <dbReference type="ARBA" id="ARBA00030117"/>
    </source>
</evidence>